<gene>
    <name evidence="3" type="ORF">GCM10022223_62140</name>
</gene>
<keyword evidence="4" id="KW-1185">Reference proteome</keyword>
<feature type="region of interest" description="Disordered" evidence="1">
    <location>
        <begin position="122"/>
        <end position="144"/>
    </location>
</feature>
<evidence type="ECO:0000256" key="1">
    <source>
        <dbReference type="SAM" id="MobiDB-lite"/>
    </source>
</evidence>
<organism evidence="3 4">
    <name type="scientific">Kineosporia mesophila</name>
    <dbReference type="NCBI Taxonomy" id="566012"/>
    <lineage>
        <taxon>Bacteria</taxon>
        <taxon>Bacillati</taxon>
        <taxon>Actinomycetota</taxon>
        <taxon>Actinomycetes</taxon>
        <taxon>Kineosporiales</taxon>
        <taxon>Kineosporiaceae</taxon>
        <taxon>Kineosporia</taxon>
    </lineage>
</organism>
<dbReference type="EMBL" id="BAAAZO010000012">
    <property type="protein sequence ID" value="GAA3635295.1"/>
    <property type="molecule type" value="Genomic_DNA"/>
</dbReference>
<sequence length="144" mass="15254">MLTFRPSLWDWVIRAPVLFGLLVVSGARSLPDLLAAAAGLVLMAVVAVHVLGRWQSVVVTAEGIHVRIFFVARHYPVEEIDEVFRGDKGHDWVRVRLTSGRTPRLLTVPDDQVAAVNELLGKGASGGPGAQVGGAAPGDGGQEA</sequence>
<evidence type="ECO:0000313" key="4">
    <source>
        <dbReference type="Proteomes" id="UP001501074"/>
    </source>
</evidence>
<evidence type="ECO:0000256" key="2">
    <source>
        <dbReference type="SAM" id="Phobius"/>
    </source>
</evidence>
<keyword evidence="2" id="KW-1133">Transmembrane helix</keyword>
<accession>A0ABP7ALT3</accession>
<reference evidence="4" key="1">
    <citation type="journal article" date="2019" name="Int. J. Syst. Evol. Microbiol.">
        <title>The Global Catalogue of Microorganisms (GCM) 10K type strain sequencing project: providing services to taxonomists for standard genome sequencing and annotation.</title>
        <authorList>
            <consortium name="The Broad Institute Genomics Platform"/>
            <consortium name="The Broad Institute Genome Sequencing Center for Infectious Disease"/>
            <person name="Wu L."/>
            <person name="Ma J."/>
        </authorList>
    </citation>
    <scope>NUCLEOTIDE SEQUENCE [LARGE SCALE GENOMIC DNA]</scope>
    <source>
        <strain evidence="4">JCM 16902</strain>
    </source>
</reference>
<feature type="compositionally biased region" description="Gly residues" evidence="1">
    <location>
        <begin position="123"/>
        <end position="144"/>
    </location>
</feature>
<dbReference type="RefSeq" id="WP_231487945.1">
    <property type="nucleotide sequence ID" value="NZ_BAAAZO010000012.1"/>
</dbReference>
<name>A0ABP7ALT3_9ACTN</name>
<dbReference type="Proteomes" id="UP001501074">
    <property type="component" value="Unassembled WGS sequence"/>
</dbReference>
<keyword evidence="2" id="KW-0812">Transmembrane</keyword>
<evidence type="ECO:0008006" key="5">
    <source>
        <dbReference type="Google" id="ProtNLM"/>
    </source>
</evidence>
<feature type="transmembrane region" description="Helical" evidence="2">
    <location>
        <begin position="33"/>
        <end position="52"/>
    </location>
</feature>
<comment type="caution">
    <text evidence="3">The sequence shown here is derived from an EMBL/GenBank/DDBJ whole genome shotgun (WGS) entry which is preliminary data.</text>
</comment>
<protein>
    <recommendedName>
        <fullName evidence="5">PH (Pleckstrin Homology) domain-containing protein</fullName>
    </recommendedName>
</protein>
<keyword evidence="2" id="KW-0472">Membrane</keyword>
<proteinExistence type="predicted"/>
<evidence type="ECO:0000313" key="3">
    <source>
        <dbReference type="EMBL" id="GAA3635295.1"/>
    </source>
</evidence>